<evidence type="ECO:0000313" key="4">
    <source>
        <dbReference type="Proteomes" id="UP000278440"/>
    </source>
</evidence>
<dbReference type="Proteomes" id="UP000278440">
    <property type="component" value="Unassembled WGS sequence"/>
</dbReference>
<protein>
    <submittedName>
        <fullName evidence="3">Regulatory LuxR family protein</fullName>
    </submittedName>
</protein>
<organism evidence="3 4">
    <name type="scientific">Terracoccus luteus</name>
    <dbReference type="NCBI Taxonomy" id="53356"/>
    <lineage>
        <taxon>Bacteria</taxon>
        <taxon>Bacillati</taxon>
        <taxon>Actinomycetota</taxon>
        <taxon>Actinomycetes</taxon>
        <taxon>Micrococcales</taxon>
        <taxon>Intrasporangiaceae</taxon>
        <taxon>Terracoccus</taxon>
    </lineage>
</organism>
<dbReference type="Gene3D" id="1.10.10.10">
    <property type="entry name" value="Winged helix-like DNA-binding domain superfamily/Winged helix DNA-binding domain"/>
    <property type="match status" value="1"/>
</dbReference>
<evidence type="ECO:0000259" key="2">
    <source>
        <dbReference type="SMART" id="SM00421"/>
    </source>
</evidence>
<accession>A0A495Y0Y1</accession>
<keyword evidence="4" id="KW-1185">Reference proteome</keyword>
<sequence length="270" mass="29043">MAQGDGDARRSSPAIGRPRSPGPQTTRDPGAGDRKLLALADDFVRAVRGSELDVLTGAEVAGLELLGYADSRLPGVLATLQARVRRSVWNMQVRLPFFAEDPWDELNERSRRAGHNTRLILAESGLVANPLVSSQYPIVRTGPVPLSMILLDESVVVYAGLRATSGHDTIWAASREDWVGLALGVWRSAWQLATPVLEDPDLPPLNRRQFAVACFLAQGLGDDAISRRVGVSRRTVASDVRAVMDLLGAQSRFQAGNKLGSLRPPAGGPV</sequence>
<dbReference type="RefSeq" id="WP_147431557.1">
    <property type="nucleotide sequence ID" value="NZ_RBXT01000001.1"/>
</dbReference>
<feature type="region of interest" description="Disordered" evidence="1">
    <location>
        <begin position="1"/>
        <end position="32"/>
    </location>
</feature>
<evidence type="ECO:0000313" key="3">
    <source>
        <dbReference type="EMBL" id="RKT78566.1"/>
    </source>
</evidence>
<feature type="compositionally biased region" description="Basic and acidic residues" evidence="1">
    <location>
        <begin position="1"/>
        <end position="10"/>
    </location>
</feature>
<comment type="caution">
    <text evidence="3">The sequence shown here is derived from an EMBL/GenBank/DDBJ whole genome shotgun (WGS) entry which is preliminary data.</text>
</comment>
<dbReference type="GO" id="GO:0003677">
    <property type="term" value="F:DNA binding"/>
    <property type="evidence" value="ECO:0007669"/>
    <property type="project" value="InterPro"/>
</dbReference>
<dbReference type="OrthoDB" id="3362530at2"/>
<dbReference type="InterPro" id="IPR016032">
    <property type="entry name" value="Sig_transdc_resp-reg_C-effctor"/>
</dbReference>
<dbReference type="SMART" id="SM00421">
    <property type="entry name" value="HTH_LUXR"/>
    <property type="match status" value="1"/>
</dbReference>
<dbReference type="EMBL" id="RBXT01000001">
    <property type="protein sequence ID" value="RKT78566.1"/>
    <property type="molecule type" value="Genomic_DNA"/>
</dbReference>
<dbReference type="SUPFAM" id="SSF46894">
    <property type="entry name" value="C-terminal effector domain of the bipartite response regulators"/>
    <property type="match status" value="1"/>
</dbReference>
<evidence type="ECO:0000256" key="1">
    <source>
        <dbReference type="SAM" id="MobiDB-lite"/>
    </source>
</evidence>
<reference evidence="3 4" key="1">
    <citation type="submission" date="2018-10" db="EMBL/GenBank/DDBJ databases">
        <title>Sequencing the genomes of 1000 actinobacteria strains.</title>
        <authorList>
            <person name="Klenk H.-P."/>
        </authorList>
    </citation>
    <scope>NUCLEOTIDE SEQUENCE [LARGE SCALE GENOMIC DNA]</scope>
    <source>
        <strain evidence="3 4">DSM 44267</strain>
    </source>
</reference>
<name>A0A495Y0Y1_9MICO</name>
<feature type="domain" description="HTH luxR-type" evidence="2">
    <location>
        <begin position="202"/>
        <end position="259"/>
    </location>
</feature>
<proteinExistence type="predicted"/>
<dbReference type="AlphaFoldDB" id="A0A495Y0Y1"/>
<dbReference type="InterPro" id="IPR036388">
    <property type="entry name" value="WH-like_DNA-bd_sf"/>
</dbReference>
<gene>
    <name evidence="3" type="ORF">DFJ68_2013</name>
</gene>
<dbReference type="InterPro" id="IPR000792">
    <property type="entry name" value="Tscrpt_reg_LuxR_C"/>
</dbReference>
<dbReference type="GO" id="GO:0006355">
    <property type="term" value="P:regulation of DNA-templated transcription"/>
    <property type="evidence" value="ECO:0007669"/>
    <property type="project" value="InterPro"/>
</dbReference>